<dbReference type="Proteomes" id="UP000767291">
    <property type="component" value="Unassembled WGS sequence"/>
</dbReference>
<name>A0ABS4E8J7_9FIRM</name>
<keyword evidence="2" id="KW-0282">Flagellum</keyword>
<accession>A0ABS4E8J7</accession>
<proteinExistence type="predicted"/>
<keyword evidence="1" id="KW-0732">Signal</keyword>
<dbReference type="RefSeq" id="WP_209455789.1">
    <property type="nucleotide sequence ID" value="NZ_BAAACS010000017.1"/>
</dbReference>
<evidence type="ECO:0000313" key="3">
    <source>
        <dbReference type="Proteomes" id="UP000767291"/>
    </source>
</evidence>
<evidence type="ECO:0000256" key="1">
    <source>
        <dbReference type="SAM" id="SignalP"/>
    </source>
</evidence>
<dbReference type="PROSITE" id="PS51257">
    <property type="entry name" value="PROKAR_LIPOPROTEIN"/>
    <property type="match status" value="1"/>
</dbReference>
<sequence>MKTSKIVYIVLSLVVITFSVSACKQSSDTSKKIEIKQDEEDNIDIDKNNAEAINIEKIKFDDVDKDTTNKRLTRTKVENNSIFNLSNIKLVYSEYDRNGNLISTDSNAFLGITLRPGETAYVDLEHKEFANIIEITSYSYIAEGKRVSVNMRDSKIDIKKSKIVTENSKSYETLVLSDFKKLNDADEGNTYSLKMKNSSSKDLGNLILKVAEINENGDYINLEHIAYNSVLKASEEAEIDVISSKETTKLEVVGYIYNDADQNLNVDIDFKSHKAIID</sequence>
<gene>
    <name evidence="2" type="ORF">J2Z43_000631</name>
</gene>
<organism evidence="2 3">
    <name type="scientific">Metaclostridioides mangenotii</name>
    <dbReference type="NCBI Taxonomy" id="1540"/>
    <lineage>
        <taxon>Bacteria</taxon>
        <taxon>Bacillati</taxon>
        <taxon>Bacillota</taxon>
        <taxon>Clostridia</taxon>
        <taxon>Peptostreptococcales</taxon>
        <taxon>Peptostreptococcaceae</taxon>
        <taxon>Metaclostridioides</taxon>
    </lineage>
</organism>
<evidence type="ECO:0000313" key="2">
    <source>
        <dbReference type="EMBL" id="MBP1854241.1"/>
    </source>
</evidence>
<feature type="chain" id="PRO_5046858144" evidence="1">
    <location>
        <begin position="23"/>
        <end position="278"/>
    </location>
</feature>
<comment type="caution">
    <text evidence="2">The sequence shown here is derived from an EMBL/GenBank/DDBJ whole genome shotgun (WGS) entry which is preliminary data.</text>
</comment>
<keyword evidence="2" id="KW-0966">Cell projection</keyword>
<keyword evidence="2" id="KW-0969">Cilium</keyword>
<protein>
    <submittedName>
        <fullName evidence="2">Archaellum component FlaF (FlaF/FlaG flagellin family)</fullName>
    </submittedName>
</protein>
<dbReference type="EMBL" id="JAGGJX010000001">
    <property type="protein sequence ID" value="MBP1854241.1"/>
    <property type="molecule type" value="Genomic_DNA"/>
</dbReference>
<reference evidence="2 3" key="1">
    <citation type="submission" date="2021-03" db="EMBL/GenBank/DDBJ databases">
        <title>Genomic Encyclopedia of Type Strains, Phase IV (KMG-IV): sequencing the most valuable type-strain genomes for metagenomic binning, comparative biology and taxonomic classification.</title>
        <authorList>
            <person name="Goeker M."/>
        </authorList>
    </citation>
    <scope>NUCLEOTIDE SEQUENCE [LARGE SCALE GENOMIC DNA]</scope>
    <source>
        <strain evidence="2 3">DSM 1289</strain>
    </source>
</reference>
<feature type="signal peptide" evidence="1">
    <location>
        <begin position="1"/>
        <end position="22"/>
    </location>
</feature>
<keyword evidence="3" id="KW-1185">Reference proteome</keyword>